<dbReference type="AlphaFoldDB" id="A0A4R5DJH8"/>
<name>A0A4R5DJH8_9ACTN</name>
<evidence type="ECO:0000256" key="4">
    <source>
        <dbReference type="ARBA" id="ARBA00022837"/>
    </source>
</evidence>
<dbReference type="Gene3D" id="3.40.720.10">
    <property type="entry name" value="Alkaline Phosphatase, subunit A"/>
    <property type="match status" value="1"/>
</dbReference>
<reference evidence="6 7" key="1">
    <citation type="submission" date="2019-03" db="EMBL/GenBank/DDBJ databases">
        <title>Draft genome sequences of novel Actinobacteria.</title>
        <authorList>
            <person name="Sahin N."/>
            <person name="Ay H."/>
            <person name="Saygin H."/>
        </authorList>
    </citation>
    <scope>NUCLEOTIDE SEQUENCE [LARGE SCALE GENOMIC DNA]</scope>
    <source>
        <strain evidence="6 7">5K138</strain>
    </source>
</reference>
<feature type="domain" description="Sulfatase N-terminal" evidence="5">
    <location>
        <begin position="7"/>
        <end position="415"/>
    </location>
</feature>
<dbReference type="InParanoid" id="A0A4R5DJH8"/>
<dbReference type="Pfam" id="PF00884">
    <property type="entry name" value="Sulfatase"/>
    <property type="match status" value="1"/>
</dbReference>
<dbReference type="PANTHER" id="PTHR42693">
    <property type="entry name" value="ARYLSULFATASE FAMILY MEMBER"/>
    <property type="match status" value="1"/>
</dbReference>
<dbReference type="Gene3D" id="3.30.1120.10">
    <property type="match status" value="1"/>
</dbReference>
<gene>
    <name evidence="6" type="ORF">E1269_03815</name>
</gene>
<keyword evidence="4" id="KW-0106">Calcium</keyword>
<evidence type="ECO:0000256" key="2">
    <source>
        <dbReference type="ARBA" id="ARBA00022723"/>
    </source>
</evidence>
<evidence type="ECO:0000313" key="7">
    <source>
        <dbReference type="Proteomes" id="UP000294739"/>
    </source>
</evidence>
<dbReference type="InterPro" id="IPR050738">
    <property type="entry name" value="Sulfatase"/>
</dbReference>
<dbReference type="CDD" id="cd16025">
    <property type="entry name" value="PAS_like"/>
    <property type="match status" value="1"/>
</dbReference>
<proteinExistence type="inferred from homology"/>
<dbReference type="GO" id="GO:0016787">
    <property type="term" value="F:hydrolase activity"/>
    <property type="evidence" value="ECO:0007669"/>
    <property type="project" value="UniProtKB-KW"/>
</dbReference>
<accession>A0A4R5DJH8</accession>
<dbReference type="InterPro" id="IPR017850">
    <property type="entry name" value="Alkaline_phosphatase_core_sf"/>
</dbReference>
<keyword evidence="7" id="KW-1185">Reference proteome</keyword>
<keyword evidence="2" id="KW-0479">Metal-binding</keyword>
<sequence length="732" mass="80547">MTTAATPNVVMIVLDDLGFADLGCYGSEIDTPNIDRLASGGLRYTGFHVTAVCSASRASILTGRNHHNVGMGFLTMPMHAPGYTARIPRSAATLPRVLRDGGYNTFAVGKWHLTPQFDMGPDGPFDRWPLGMGFERYYGFLGGLANQWTPDLVRDNSFVEPPGSFDDGYHLTEDLTSEAIRMVLDQQNAAPGKPFFLYLAPGATHFPHHVPQEWIDRYRGRFDDGWERCRERTFGRQVELGIVPEGTTLAERPSWVDAWDELTGDDRILFARQMEVYAGFLSHTDAQIGRLLDFLAELEVLDDTVVMLMSDNGASADGGPHGAIGPENYFEANPVESMIAHLDDIGGPRTFNHYSWGWAWAGNTPFRLWKHYTWLGGVRVPLIVRWPGGIGADGGGVRTQFCHAIDLMPTVLQAARLDAPPVVDGVDQQAIDGSSFLDTLDDPGRPSSRTTQYFEMMSSRAIYHDGWKATTNHVLDFPAQRRLLDGSTSIDADEWSLYDLSRDFAEAHDVADEYPEVRRRLVELWWYEAGRNQVLPLLGGLHDRLAVIERPPSAERTHWTYRAGGAPIPLPSLTGGFRLVAVFEVVGGPAATGVICAQGDVTGGWSCYLLEGRPVVTFKVGSEVTTIAAPGALGTGRHDLELVYRPQPGDAAYRLSVRVDGDDVGSEALTSARRLSMAAGKLLIGRDTGVPVSDDYRAPFPLTGRVHSVSLDLLRMTPEDQNQDVEFELVDE</sequence>
<organism evidence="6 7">
    <name type="scientific">Jiangella asiatica</name>
    <dbReference type="NCBI Taxonomy" id="2530372"/>
    <lineage>
        <taxon>Bacteria</taxon>
        <taxon>Bacillati</taxon>
        <taxon>Actinomycetota</taxon>
        <taxon>Actinomycetes</taxon>
        <taxon>Jiangellales</taxon>
        <taxon>Jiangellaceae</taxon>
        <taxon>Jiangella</taxon>
    </lineage>
</organism>
<dbReference type="InterPro" id="IPR024607">
    <property type="entry name" value="Sulfatase_CS"/>
</dbReference>
<evidence type="ECO:0000259" key="5">
    <source>
        <dbReference type="Pfam" id="PF00884"/>
    </source>
</evidence>
<protein>
    <submittedName>
        <fullName evidence="6">Arylsulfatase</fullName>
    </submittedName>
</protein>
<dbReference type="PROSITE" id="PS00149">
    <property type="entry name" value="SULFATASE_2"/>
    <property type="match status" value="1"/>
</dbReference>
<evidence type="ECO:0000256" key="3">
    <source>
        <dbReference type="ARBA" id="ARBA00022801"/>
    </source>
</evidence>
<dbReference type="EMBL" id="SMKZ01000003">
    <property type="protein sequence ID" value="TDE14292.1"/>
    <property type="molecule type" value="Genomic_DNA"/>
</dbReference>
<evidence type="ECO:0000256" key="1">
    <source>
        <dbReference type="ARBA" id="ARBA00008779"/>
    </source>
</evidence>
<dbReference type="RefSeq" id="WP_131891435.1">
    <property type="nucleotide sequence ID" value="NZ_SMKZ01000003.1"/>
</dbReference>
<dbReference type="Proteomes" id="UP000294739">
    <property type="component" value="Unassembled WGS sequence"/>
</dbReference>
<evidence type="ECO:0000313" key="6">
    <source>
        <dbReference type="EMBL" id="TDE14292.1"/>
    </source>
</evidence>
<dbReference type="InterPro" id="IPR000917">
    <property type="entry name" value="Sulfatase_N"/>
</dbReference>
<dbReference type="SUPFAM" id="SSF53649">
    <property type="entry name" value="Alkaline phosphatase-like"/>
    <property type="match status" value="1"/>
</dbReference>
<keyword evidence="3" id="KW-0378">Hydrolase</keyword>
<dbReference type="GO" id="GO:0046872">
    <property type="term" value="F:metal ion binding"/>
    <property type="evidence" value="ECO:0007669"/>
    <property type="project" value="UniProtKB-KW"/>
</dbReference>
<comment type="similarity">
    <text evidence="1">Belongs to the sulfatase family.</text>
</comment>
<dbReference type="OrthoDB" id="9777306at2"/>
<comment type="caution">
    <text evidence="6">The sequence shown here is derived from an EMBL/GenBank/DDBJ whole genome shotgun (WGS) entry which is preliminary data.</text>
</comment>